<feature type="transmembrane region" description="Helical" evidence="7">
    <location>
        <begin position="12"/>
        <end position="34"/>
    </location>
</feature>
<feature type="transmembrane region" description="Helical" evidence="7">
    <location>
        <begin position="411"/>
        <end position="431"/>
    </location>
</feature>
<feature type="transmembrane region" description="Helical" evidence="7">
    <location>
        <begin position="74"/>
        <end position="96"/>
    </location>
</feature>
<dbReference type="InterPro" id="IPR036259">
    <property type="entry name" value="MFS_trans_sf"/>
</dbReference>
<dbReference type="PANTHER" id="PTHR23504:SF31">
    <property type="entry name" value="MAJOR FACILITATOR SUPERFAMILY DOMAIN-CONTAINING PROTEIN 10"/>
    <property type="match status" value="1"/>
</dbReference>
<dbReference type="FunFam" id="1.20.1250.20:FF:000223">
    <property type="entry name" value="Major facilitator superfamily domain-containing protein"/>
    <property type="match status" value="1"/>
</dbReference>
<feature type="region of interest" description="Disordered" evidence="6">
    <location>
        <begin position="228"/>
        <end position="253"/>
    </location>
</feature>
<dbReference type="Proteomes" id="UP001412239">
    <property type="component" value="Unassembled WGS sequence"/>
</dbReference>
<feature type="transmembrane region" description="Helical" evidence="7">
    <location>
        <begin position="166"/>
        <end position="188"/>
    </location>
</feature>
<dbReference type="PROSITE" id="PS00216">
    <property type="entry name" value="SUGAR_TRANSPORT_1"/>
    <property type="match status" value="1"/>
</dbReference>
<feature type="compositionally biased region" description="Basic and acidic residues" evidence="6">
    <location>
        <begin position="229"/>
        <end position="253"/>
    </location>
</feature>
<evidence type="ECO:0000256" key="4">
    <source>
        <dbReference type="ARBA" id="ARBA00022989"/>
    </source>
</evidence>
<feature type="transmembrane region" description="Helical" evidence="7">
    <location>
        <begin position="320"/>
        <end position="339"/>
    </location>
</feature>
<feature type="domain" description="Major facilitator superfamily (MFS) profile" evidence="8">
    <location>
        <begin position="12"/>
        <end position="435"/>
    </location>
</feature>
<sequence>MAPPTPAYAKSVIKILFISLIFDLLSFTLILPLFPRLLAFYRAQPDNVVLESIFTTLNAFKASFHRPISSRFDVVLLGGALGSLFSFLQAISSPFLGALSDRYGRRTALLYSMIGNIISVLLWVVATDFPTFLASRVVGGLSEGNVQMAIAIATDVSTPETRGATLALLGAAFSIAFTFGPMLGAFLASKTISLENPFAAAAWFSLALLVVETAFLYWKLPETCPLNEEPSKVDVQSKREDESEKKTGDEKETGRPGILLLNLTHFLFLLIFSGMEFSLPFMTFDLFNYTSADSGKLLGFVGLLASILQGSFVRKCAPIVVAKTGLASAGISFFLLSRVNTQSQLYVAAAFLAVTSACVVTSLTALASLKAGKKDIGRALGSFRSAGQIGRATGPILFCTLYWWAGRQTAYVVGGTGMVGVAALVFTGIVVDSEQAME</sequence>
<dbReference type="GO" id="GO:0016020">
    <property type="term" value="C:membrane"/>
    <property type="evidence" value="ECO:0007669"/>
    <property type="project" value="UniProtKB-SubCell"/>
</dbReference>
<dbReference type="GO" id="GO:0022857">
    <property type="term" value="F:transmembrane transporter activity"/>
    <property type="evidence" value="ECO:0007669"/>
    <property type="project" value="InterPro"/>
</dbReference>
<reference evidence="9" key="1">
    <citation type="submission" date="2015-10" db="EMBL/GenBank/DDBJ databases">
        <authorList>
            <person name="Regsiter A."/>
            <person name="william w."/>
        </authorList>
    </citation>
    <scope>NUCLEOTIDE SEQUENCE</scope>
    <source>
        <strain evidence="9">Montdore</strain>
    </source>
</reference>
<feature type="transmembrane region" description="Helical" evidence="7">
    <location>
        <begin position="200"/>
        <end position="218"/>
    </location>
</feature>
<evidence type="ECO:0000256" key="1">
    <source>
        <dbReference type="ARBA" id="ARBA00004141"/>
    </source>
</evidence>
<feature type="transmembrane region" description="Helical" evidence="7">
    <location>
        <begin position="297"/>
        <end position="313"/>
    </location>
</feature>
<keyword evidence="3 7" id="KW-0812">Transmembrane</keyword>
<dbReference type="SUPFAM" id="SSF103473">
    <property type="entry name" value="MFS general substrate transporter"/>
    <property type="match status" value="1"/>
</dbReference>
<feature type="transmembrane region" description="Helical" evidence="7">
    <location>
        <begin position="108"/>
        <end position="126"/>
    </location>
</feature>
<dbReference type="AlphaFoldDB" id="A0A292PXW0"/>
<evidence type="ECO:0000256" key="5">
    <source>
        <dbReference type="ARBA" id="ARBA00023136"/>
    </source>
</evidence>
<feature type="transmembrane region" description="Helical" evidence="7">
    <location>
        <begin position="345"/>
        <end position="369"/>
    </location>
</feature>
<dbReference type="PANTHER" id="PTHR23504">
    <property type="entry name" value="MAJOR FACILITATOR SUPERFAMILY DOMAIN-CONTAINING PROTEIN 10"/>
    <property type="match status" value="1"/>
</dbReference>
<evidence type="ECO:0000256" key="6">
    <source>
        <dbReference type="SAM" id="MobiDB-lite"/>
    </source>
</evidence>
<keyword evidence="4 7" id="KW-1133">Transmembrane helix</keyword>
<organism evidence="9 10">
    <name type="scientific">Tuber aestivum</name>
    <name type="common">summer truffle</name>
    <dbReference type="NCBI Taxonomy" id="59557"/>
    <lineage>
        <taxon>Eukaryota</taxon>
        <taxon>Fungi</taxon>
        <taxon>Dikarya</taxon>
        <taxon>Ascomycota</taxon>
        <taxon>Pezizomycotina</taxon>
        <taxon>Pezizomycetes</taxon>
        <taxon>Pezizales</taxon>
        <taxon>Tuberaceae</taxon>
        <taxon>Tuber</taxon>
    </lineage>
</organism>
<dbReference type="InterPro" id="IPR005829">
    <property type="entry name" value="Sugar_transporter_CS"/>
</dbReference>
<dbReference type="InterPro" id="IPR020846">
    <property type="entry name" value="MFS_dom"/>
</dbReference>
<keyword evidence="5 7" id="KW-0472">Membrane</keyword>
<gene>
    <name evidence="9" type="ORF">GSTUAT00004587001</name>
</gene>
<dbReference type="InterPro" id="IPR011701">
    <property type="entry name" value="MFS"/>
</dbReference>
<proteinExistence type="predicted"/>
<keyword evidence="2" id="KW-0813">Transport</keyword>
<dbReference type="PROSITE" id="PS50850">
    <property type="entry name" value="MFS"/>
    <property type="match status" value="1"/>
</dbReference>
<feature type="transmembrane region" description="Helical" evidence="7">
    <location>
        <begin position="258"/>
        <end position="277"/>
    </location>
</feature>
<evidence type="ECO:0000313" key="10">
    <source>
        <dbReference type="Proteomes" id="UP001412239"/>
    </source>
</evidence>
<comment type="subcellular location">
    <subcellularLocation>
        <location evidence="1">Membrane</location>
        <topology evidence="1">Multi-pass membrane protein</topology>
    </subcellularLocation>
</comment>
<evidence type="ECO:0000313" key="9">
    <source>
        <dbReference type="EMBL" id="CUS11310.1"/>
    </source>
</evidence>
<evidence type="ECO:0000256" key="3">
    <source>
        <dbReference type="ARBA" id="ARBA00022692"/>
    </source>
</evidence>
<evidence type="ECO:0000256" key="7">
    <source>
        <dbReference type="SAM" id="Phobius"/>
    </source>
</evidence>
<evidence type="ECO:0000256" key="2">
    <source>
        <dbReference type="ARBA" id="ARBA00022448"/>
    </source>
</evidence>
<accession>A0A292PXW0</accession>
<name>A0A292PXW0_9PEZI</name>
<protein>
    <recommendedName>
        <fullName evidence="8">Major facilitator superfamily (MFS) profile domain-containing protein</fullName>
    </recommendedName>
</protein>
<keyword evidence="10" id="KW-1185">Reference proteome</keyword>
<dbReference type="EMBL" id="LN891025">
    <property type="protein sequence ID" value="CUS11310.1"/>
    <property type="molecule type" value="Genomic_DNA"/>
</dbReference>
<evidence type="ECO:0000259" key="8">
    <source>
        <dbReference type="PROSITE" id="PS50850"/>
    </source>
</evidence>
<dbReference type="Gene3D" id="1.20.1250.20">
    <property type="entry name" value="MFS general substrate transporter like domains"/>
    <property type="match status" value="1"/>
</dbReference>
<dbReference type="Pfam" id="PF07690">
    <property type="entry name" value="MFS_1"/>
    <property type="match status" value="1"/>
</dbReference>